<evidence type="ECO:0000313" key="2">
    <source>
        <dbReference type="WBParaSite" id="PS1159_v2.g16458.t1"/>
    </source>
</evidence>
<sequence>MGRHFFHFLETDRISLPKKSIDRKISAFKTNDIGHYVRGRTPYEDYANALNYQRAAISSKYASSSPVSPTSPTTNGKLISAISSPRLSANGSRKSSPTSSPPIRPTQTYPSAILSANGSRKSSPTSSPPIRPTQTYPSAMYVPSNNNTFSSDTPPSTINSTHLKSELSALKLAQQKKNPQLSDDTNSLSSSKSSSSITKRFNKIFSSNKKVKA</sequence>
<evidence type="ECO:0000313" key="1">
    <source>
        <dbReference type="Proteomes" id="UP000887580"/>
    </source>
</evidence>
<protein>
    <submittedName>
        <fullName evidence="2">Uncharacterized protein</fullName>
    </submittedName>
</protein>
<dbReference type="WBParaSite" id="PS1159_v2.g16458.t1">
    <property type="protein sequence ID" value="PS1159_v2.g16458.t1"/>
    <property type="gene ID" value="PS1159_v2.g16458"/>
</dbReference>
<proteinExistence type="predicted"/>
<name>A0AC35FDN8_9BILA</name>
<accession>A0AC35FDN8</accession>
<reference evidence="2" key="1">
    <citation type="submission" date="2022-11" db="UniProtKB">
        <authorList>
            <consortium name="WormBaseParasite"/>
        </authorList>
    </citation>
    <scope>IDENTIFICATION</scope>
</reference>
<organism evidence="1 2">
    <name type="scientific">Panagrolaimus sp. PS1159</name>
    <dbReference type="NCBI Taxonomy" id="55785"/>
    <lineage>
        <taxon>Eukaryota</taxon>
        <taxon>Metazoa</taxon>
        <taxon>Ecdysozoa</taxon>
        <taxon>Nematoda</taxon>
        <taxon>Chromadorea</taxon>
        <taxon>Rhabditida</taxon>
        <taxon>Tylenchina</taxon>
        <taxon>Panagrolaimomorpha</taxon>
        <taxon>Panagrolaimoidea</taxon>
        <taxon>Panagrolaimidae</taxon>
        <taxon>Panagrolaimus</taxon>
    </lineage>
</organism>
<dbReference type="Proteomes" id="UP000887580">
    <property type="component" value="Unplaced"/>
</dbReference>